<dbReference type="InterPro" id="IPR008271">
    <property type="entry name" value="Ser/Thr_kinase_AS"/>
</dbReference>
<evidence type="ECO:0000256" key="3">
    <source>
        <dbReference type="ARBA" id="ARBA00022777"/>
    </source>
</evidence>
<keyword evidence="2 5" id="KW-0547">Nucleotide-binding</keyword>
<name>A0ABU0LLC5_9HYPH</name>
<dbReference type="Proteomes" id="UP001235094">
    <property type="component" value="Unassembled WGS sequence"/>
</dbReference>
<dbReference type="EMBL" id="JAUSVR010000001">
    <property type="protein sequence ID" value="MDQ0509459.1"/>
    <property type="molecule type" value="Genomic_DNA"/>
</dbReference>
<dbReference type="CDD" id="cd14014">
    <property type="entry name" value="STKc_PknB_like"/>
    <property type="match status" value="1"/>
</dbReference>
<dbReference type="PROSITE" id="PS00107">
    <property type="entry name" value="PROTEIN_KINASE_ATP"/>
    <property type="match status" value="1"/>
</dbReference>
<dbReference type="SUPFAM" id="SSF56112">
    <property type="entry name" value="Protein kinase-like (PK-like)"/>
    <property type="match status" value="1"/>
</dbReference>
<sequence length="442" mass="47805">MLDLRALVRAREDGLAQLSRHLQSFIDAGRLPYDLAVLVYRDVAKDRAGETAPAETAPNDGVETDDAAAEAGQPEPGARAAGGDAPAADTDEELRRKVDSVVLQALVGQYRDRRQADAGRAPTPQRHLDAALAAFRGVRTRHDARKAASGEARAYPVAEASPERNMIGHMLRDRFVLDKELGRGGMGVVYRAVDRRRLEAQARRPYVALKLLAGDFRTHPDALRAMEAEARRTQDLPHPNIVAVHDFDRDGDHVFMVMELLEGRSLDVALKDPNPGFVGSPAAHRAVGELCAGLALAHARGVVHADLKPANLFLCIDGTLKILDFGISCAARDDGGFDGSRLDAMTPVYASPERLRGARRDPRDDVYALGCLIHLMMTGHHPFGRATALDALAKGMAPAPLPLLRPQEQAAVRDALAFAPEDRLADAQAFLRASNWQSGSLP</sequence>
<dbReference type="SMART" id="SM00220">
    <property type="entry name" value="S_TKc"/>
    <property type="match status" value="1"/>
</dbReference>
<keyword evidence="1 8" id="KW-0808">Transferase</keyword>
<dbReference type="PROSITE" id="PS50011">
    <property type="entry name" value="PROTEIN_KINASE_DOM"/>
    <property type="match status" value="1"/>
</dbReference>
<feature type="region of interest" description="Disordered" evidence="6">
    <location>
        <begin position="49"/>
        <end position="94"/>
    </location>
</feature>
<protein>
    <submittedName>
        <fullName evidence="8">tRNA A-37 threonylcarbamoyl transferase component Bud32</fullName>
    </submittedName>
</protein>
<organism evidence="8 9">
    <name type="scientific">Ancylobacter amanitiformis</name>
    <dbReference type="NCBI Taxonomy" id="217069"/>
    <lineage>
        <taxon>Bacteria</taxon>
        <taxon>Pseudomonadati</taxon>
        <taxon>Pseudomonadota</taxon>
        <taxon>Alphaproteobacteria</taxon>
        <taxon>Hyphomicrobiales</taxon>
        <taxon>Xanthobacteraceae</taxon>
        <taxon>Ancylobacter</taxon>
    </lineage>
</organism>
<dbReference type="InterPro" id="IPR011009">
    <property type="entry name" value="Kinase-like_dom_sf"/>
</dbReference>
<dbReference type="Gene3D" id="1.10.510.10">
    <property type="entry name" value="Transferase(Phosphotransferase) domain 1"/>
    <property type="match status" value="1"/>
</dbReference>
<keyword evidence="3" id="KW-0418">Kinase</keyword>
<dbReference type="InterPro" id="IPR017441">
    <property type="entry name" value="Protein_kinase_ATP_BS"/>
</dbReference>
<evidence type="ECO:0000256" key="1">
    <source>
        <dbReference type="ARBA" id="ARBA00022679"/>
    </source>
</evidence>
<dbReference type="RefSeq" id="WP_306888144.1">
    <property type="nucleotide sequence ID" value="NZ_JAUSVR010000001.1"/>
</dbReference>
<dbReference type="Pfam" id="PF00069">
    <property type="entry name" value="Pkinase"/>
    <property type="match status" value="1"/>
</dbReference>
<feature type="domain" description="Protein kinase" evidence="7">
    <location>
        <begin position="175"/>
        <end position="437"/>
    </location>
</feature>
<gene>
    <name evidence="8" type="ORF">QOZ99_000336</name>
</gene>
<feature type="compositionally biased region" description="Low complexity" evidence="6">
    <location>
        <begin position="69"/>
        <end position="88"/>
    </location>
</feature>
<evidence type="ECO:0000256" key="6">
    <source>
        <dbReference type="SAM" id="MobiDB-lite"/>
    </source>
</evidence>
<keyword evidence="4 5" id="KW-0067">ATP-binding</keyword>
<proteinExistence type="predicted"/>
<keyword evidence="9" id="KW-1185">Reference proteome</keyword>
<dbReference type="PANTHER" id="PTHR43289">
    <property type="entry name" value="MITOGEN-ACTIVATED PROTEIN KINASE KINASE KINASE 20-RELATED"/>
    <property type="match status" value="1"/>
</dbReference>
<accession>A0ABU0LLC5</accession>
<dbReference type="Gene3D" id="3.30.200.20">
    <property type="entry name" value="Phosphorylase Kinase, domain 1"/>
    <property type="match status" value="1"/>
</dbReference>
<evidence type="ECO:0000256" key="5">
    <source>
        <dbReference type="PROSITE-ProRule" id="PRU10141"/>
    </source>
</evidence>
<reference evidence="8 9" key="1">
    <citation type="submission" date="2023-07" db="EMBL/GenBank/DDBJ databases">
        <title>Genomic Encyclopedia of Type Strains, Phase IV (KMG-IV): sequencing the most valuable type-strain genomes for metagenomic binning, comparative biology and taxonomic classification.</title>
        <authorList>
            <person name="Goeker M."/>
        </authorList>
    </citation>
    <scope>NUCLEOTIDE SEQUENCE [LARGE SCALE GENOMIC DNA]</scope>
    <source>
        <strain evidence="8 9">DSM 15561</strain>
    </source>
</reference>
<dbReference type="PANTHER" id="PTHR43289:SF6">
    <property type="entry name" value="SERINE_THREONINE-PROTEIN KINASE NEKL-3"/>
    <property type="match status" value="1"/>
</dbReference>
<dbReference type="GO" id="GO:0016740">
    <property type="term" value="F:transferase activity"/>
    <property type="evidence" value="ECO:0007669"/>
    <property type="project" value="UniProtKB-KW"/>
</dbReference>
<comment type="caution">
    <text evidence="8">The sequence shown here is derived from an EMBL/GenBank/DDBJ whole genome shotgun (WGS) entry which is preliminary data.</text>
</comment>
<evidence type="ECO:0000256" key="2">
    <source>
        <dbReference type="ARBA" id="ARBA00022741"/>
    </source>
</evidence>
<dbReference type="PROSITE" id="PS00108">
    <property type="entry name" value="PROTEIN_KINASE_ST"/>
    <property type="match status" value="1"/>
</dbReference>
<feature type="binding site" evidence="5">
    <location>
        <position position="210"/>
    </location>
    <ligand>
        <name>ATP</name>
        <dbReference type="ChEBI" id="CHEBI:30616"/>
    </ligand>
</feature>
<evidence type="ECO:0000259" key="7">
    <source>
        <dbReference type="PROSITE" id="PS50011"/>
    </source>
</evidence>
<evidence type="ECO:0000256" key="4">
    <source>
        <dbReference type="ARBA" id="ARBA00022840"/>
    </source>
</evidence>
<evidence type="ECO:0000313" key="9">
    <source>
        <dbReference type="Proteomes" id="UP001235094"/>
    </source>
</evidence>
<evidence type="ECO:0000313" key="8">
    <source>
        <dbReference type="EMBL" id="MDQ0509459.1"/>
    </source>
</evidence>
<dbReference type="InterPro" id="IPR000719">
    <property type="entry name" value="Prot_kinase_dom"/>
</dbReference>